<dbReference type="PANTHER" id="PTHR46641">
    <property type="entry name" value="FMRFAMIDE RECEPTOR-RELATED"/>
    <property type="match status" value="1"/>
</dbReference>
<dbReference type="EMBL" id="CAJNOJ010000132">
    <property type="protein sequence ID" value="CAF1173063.1"/>
    <property type="molecule type" value="Genomic_DNA"/>
</dbReference>
<keyword evidence="9" id="KW-1185">Reference proteome</keyword>
<protein>
    <recommendedName>
        <fullName evidence="6">G-protein coupled receptors family 1 profile domain-containing protein</fullName>
    </recommendedName>
</protein>
<dbReference type="InterPro" id="IPR052954">
    <property type="entry name" value="GPCR-Ligand_Int"/>
</dbReference>
<reference evidence="7" key="1">
    <citation type="submission" date="2021-02" db="EMBL/GenBank/DDBJ databases">
        <authorList>
            <person name="Nowell W R."/>
        </authorList>
    </citation>
    <scope>NUCLEOTIDE SEQUENCE</scope>
</reference>
<dbReference type="PROSITE" id="PS50262">
    <property type="entry name" value="G_PROTEIN_RECEP_F1_2"/>
    <property type="match status" value="1"/>
</dbReference>
<feature type="transmembrane region" description="Helical" evidence="5">
    <location>
        <begin position="241"/>
        <end position="262"/>
    </location>
</feature>
<feature type="transmembrane region" description="Helical" evidence="5">
    <location>
        <begin position="26"/>
        <end position="46"/>
    </location>
</feature>
<keyword evidence="3 5" id="KW-1133">Transmembrane helix</keyword>
<feature type="transmembrane region" description="Helical" evidence="5">
    <location>
        <begin position="182"/>
        <end position="204"/>
    </location>
</feature>
<name>A0A814UCK2_ADIRI</name>
<evidence type="ECO:0000256" key="3">
    <source>
        <dbReference type="ARBA" id="ARBA00022989"/>
    </source>
</evidence>
<feature type="transmembrane region" description="Helical" evidence="5">
    <location>
        <begin position="282"/>
        <end position="304"/>
    </location>
</feature>
<evidence type="ECO:0000313" key="7">
    <source>
        <dbReference type="EMBL" id="CAF1173063.1"/>
    </source>
</evidence>
<dbReference type="OrthoDB" id="9990906at2759"/>
<evidence type="ECO:0000313" key="9">
    <source>
        <dbReference type="Proteomes" id="UP000663828"/>
    </source>
</evidence>
<dbReference type="Gene3D" id="1.20.1070.10">
    <property type="entry name" value="Rhodopsin 7-helix transmembrane proteins"/>
    <property type="match status" value="1"/>
</dbReference>
<evidence type="ECO:0000256" key="4">
    <source>
        <dbReference type="ARBA" id="ARBA00023136"/>
    </source>
</evidence>
<evidence type="ECO:0000259" key="6">
    <source>
        <dbReference type="PROSITE" id="PS50262"/>
    </source>
</evidence>
<feature type="domain" description="G-protein coupled receptors family 1 profile" evidence="6">
    <location>
        <begin position="38"/>
        <end position="301"/>
    </location>
</feature>
<evidence type="ECO:0000256" key="5">
    <source>
        <dbReference type="SAM" id="Phobius"/>
    </source>
</evidence>
<evidence type="ECO:0000313" key="8">
    <source>
        <dbReference type="EMBL" id="CAF1454348.1"/>
    </source>
</evidence>
<evidence type="ECO:0000256" key="1">
    <source>
        <dbReference type="ARBA" id="ARBA00004370"/>
    </source>
</evidence>
<accession>A0A814UCK2</accession>
<proteinExistence type="predicted"/>
<feature type="transmembrane region" description="Helical" evidence="5">
    <location>
        <begin position="139"/>
        <end position="162"/>
    </location>
</feature>
<keyword evidence="2 5" id="KW-0812">Transmembrane</keyword>
<dbReference type="PANTHER" id="PTHR46641:SF18">
    <property type="entry name" value="G-PROTEIN COUPLED RECEPTORS FAMILY 1 PROFILE DOMAIN-CONTAINING PROTEIN"/>
    <property type="match status" value="1"/>
</dbReference>
<dbReference type="Proteomes" id="UP000663828">
    <property type="component" value="Unassembled WGS sequence"/>
</dbReference>
<comment type="subcellular location">
    <subcellularLocation>
        <location evidence="1">Membrane</location>
    </subcellularLocation>
</comment>
<keyword evidence="4 5" id="KW-0472">Membrane</keyword>
<comment type="caution">
    <text evidence="7">The sequence shown here is derived from an EMBL/GenBank/DDBJ whole genome shotgun (WGS) entry which is preliminary data.</text>
</comment>
<evidence type="ECO:0000256" key="2">
    <source>
        <dbReference type="ARBA" id="ARBA00022692"/>
    </source>
</evidence>
<gene>
    <name evidence="7" type="ORF">EDS130_LOCUS23800</name>
    <name evidence="8" type="ORF">XAT740_LOCUS37064</name>
</gene>
<dbReference type="Proteomes" id="UP000663852">
    <property type="component" value="Unassembled WGS sequence"/>
</dbReference>
<feature type="transmembrane region" description="Helical" evidence="5">
    <location>
        <begin position="100"/>
        <end position="119"/>
    </location>
</feature>
<dbReference type="GO" id="GO:0016020">
    <property type="term" value="C:membrane"/>
    <property type="evidence" value="ECO:0007669"/>
    <property type="project" value="UniProtKB-SubCell"/>
</dbReference>
<dbReference type="InterPro" id="IPR017452">
    <property type="entry name" value="GPCR_Rhodpsn_7TM"/>
</dbReference>
<dbReference type="SUPFAM" id="SSF81321">
    <property type="entry name" value="Family A G protein-coupled receptor-like"/>
    <property type="match status" value="1"/>
</dbReference>
<organism evidence="7 10">
    <name type="scientific">Adineta ricciae</name>
    <name type="common">Rotifer</name>
    <dbReference type="NCBI Taxonomy" id="249248"/>
    <lineage>
        <taxon>Eukaryota</taxon>
        <taxon>Metazoa</taxon>
        <taxon>Spiralia</taxon>
        <taxon>Gnathifera</taxon>
        <taxon>Rotifera</taxon>
        <taxon>Eurotatoria</taxon>
        <taxon>Bdelloidea</taxon>
        <taxon>Adinetida</taxon>
        <taxon>Adinetidae</taxon>
        <taxon>Adineta</taxon>
    </lineage>
</organism>
<sequence length="340" mass="39939">MNTTFDSNLIYWTAFVSNMMVNISQYAMGAVIFIGDIGAVLSFVTLYQPALRKNSCALYYLASSATQIIDFNFGLMTRMLQYGYNVNTVNYVPWFCKIRYYLLYVFVAIPRYFIILASIDRYFASSHDALRRQWSSKKIAHRVIFINIIFWLLIYVHVLIFYEIQHGECLPRKGAYNIFFSIYIAFDSGILPPLFIIIFSLLTLRNIRHIKNRTNPMNGANGGQHIPTTIMAKKDLQLFKIAFNEAIIFVILSTLNPCYFLYQAFTMNTQKSPLRLLVELSVFHTSYVFLQLELALTFFIYIWSASIFRQEFLRLFKHKICRRRIEDPRIVTNERHHVLQ</sequence>
<feature type="transmembrane region" description="Helical" evidence="5">
    <location>
        <begin position="58"/>
        <end position="80"/>
    </location>
</feature>
<evidence type="ECO:0000313" key="10">
    <source>
        <dbReference type="Proteomes" id="UP000663852"/>
    </source>
</evidence>
<dbReference type="AlphaFoldDB" id="A0A814UCK2"/>
<dbReference type="EMBL" id="CAJNOR010003858">
    <property type="protein sequence ID" value="CAF1454348.1"/>
    <property type="molecule type" value="Genomic_DNA"/>
</dbReference>